<dbReference type="InterPro" id="IPR013560">
    <property type="entry name" value="DUF1722"/>
</dbReference>
<dbReference type="Proteomes" id="UP000249799">
    <property type="component" value="Chromosome"/>
</dbReference>
<proteinExistence type="predicted"/>
<protein>
    <submittedName>
        <fullName evidence="1">Uncharacterized protein</fullName>
    </submittedName>
</protein>
<evidence type="ECO:0000313" key="1">
    <source>
        <dbReference type="EMBL" id="AWV91044.1"/>
    </source>
</evidence>
<evidence type="ECO:0000313" key="2">
    <source>
        <dbReference type="Proteomes" id="UP000249799"/>
    </source>
</evidence>
<dbReference type="AlphaFoldDB" id="A0A2Z4FQT6"/>
<dbReference type="PANTHER" id="PTHR30087:SF1">
    <property type="entry name" value="HYPOTHETICAL CYTOSOLIC PROTEIN"/>
    <property type="match status" value="1"/>
</dbReference>
<accession>A0A2Z4FQT6</accession>
<dbReference type="Pfam" id="PF08349">
    <property type="entry name" value="DUF1722"/>
    <property type="match status" value="1"/>
</dbReference>
<keyword evidence="2" id="KW-1185">Reference proteome</keyword>
<dbReference type="OrthoDB" id="495783at2"/>
<dbReference type="KEGG" id="bsed:DN745_17590"/>
<sequence length="266" mass="29337">MEQSQPGSFFSITFSRPRIGLSVGLASGGAARGVGSFIARLSQNAQIVTVTPEVKGASEFDEVDGFIVSAGPGAESFAQEVAQHHGPLAMVTDAQLQDDATRRHFLTRVFAFAELRGLKEKPSRAALTDFQRRHKHVLMTYSQQKMRALGAIAADADSSDVQAAYEDYVRTFGEALCDAPTHEAWANAAQHMYGHFKQQIPADEKAEFLDMLADYRAEKIGFEAVLAPIREWCARYEYHYFADQTLLEPYPRELAGWPEGSEGAVD</sequence>
<gene>
    <name evidence="1" type="ORF">DN745_17590</name>
</gene>
<organism evidence="1 2">
    <name type="scientific">Bradymonas sediminis</name>
    <dbReference type="NCBI Taxonomy" id="1548548"/>
    <lineage>
        <taxon>Bacteria</taxon>
        <taxon>Deltaproteobacteria</taxon>
        <taxon>Bradymonadales</taxon>
        <taxon>Bradymonadaceae</taxon>
        <taxon>Bradymonas</taxon>
    </lineage>
</organism>
<name>A0A2Z4FQT6_9DELT</name>
<dbReference type="EMBL" id="CP030032">
    <property type="protein sequence ID" value="AWV91044.1"/>
    <property type="molecule type" value="Genomic_DNA"/>
</dbReference>
<dbReference type="PANTHER" id="PTHR30087">
    <property type="entry name" value="INNER MEMBRANE PROTEIN"/>
    <property type="match status" value="1"/>
</dbReference>
<reference evidence="1 2" key="1">
    <citation type="submission" date="2018-06" db="EMBL/GenBank/DDBJ databases">
        <title>Lujinxingia sediminis gen. nov. sp. nov., a new facultative anaerobic member of the class Deltaproteobacteria, and proposal of Lujinxingaceae fam. nov.</title>
        <authorList>
            <person name="Guo L.-Y."/>
            <person name="Li C.-M."/>
            <person name="Wang S."/>
            <person name="Du Z.-J."/>
        </authorList>
    </citation>
    <scope>NUCLEOTIDE SEQUENCE [LARGE SCALE GENOMIC DNA]</scope>
    <source>
        <strain evidence="1 2">FA350</strain>
    </source>
</reference>